<dbReference type="GeneID" id="4701816"/>
<accession>A1CN99</accession>
<dbReference type="RefSeq" id="XP_001268546.1">
    <property type="nucleotide sequence ID" value="XM_001268545.1"/>
</dbReference>
<dbReference type="VEuPathDB" id="FungiDB:ACLA_018240"/>
<dbReference type="OMA" id="WLNCEPR"/>
<dbReference type="OrthoDB" id="5386595at2759"/>
<evidence type="ECO:0000256" key="1">
    <source>
        <dbReference type="SAM" id="Coils"/>
    </source>
</evidence>
<dbReference type="Pfam" id="PF13391">
    <property type="entry name" value="HNH_2"/>
    <property type="match status" value="1"/>
</dbReference>
<dbReference type="HOGENOM" id="CLU_051391_1_0_1"/>
<feature type="coiled-coil region" evidence="1">
    <location>
        <begin position="14"/>
        <end position="45"/>
    </location>
</feature>
<feature type="region of interest" description="Disordered" evidence="2">
    <location>
        <begin position="393"/>
        <end position="420"/>
    </location>
</feature>
<name>A1CN99_ASPCL</name>
<organism evidence="4 5">
    <name type="scientific">Aspergillus clavatus (strain ATCC 1007 / CBS 513.65 / DSM 816 / NCTC 3887 / NRRL 1 / QM 1276 / 107)</name>
    <dbReference type="NCBI Taxonomy" id="344612"/>
    <lineage>
        <taxon>Eukaryota</taxon>
        <taxon>Fungi</taxon>
        <taxon>Dikarya</taxon>
        <taxon>Ascomycota</taxon>
        <taxon>Pezizomycotina</taxon>
        <taxon>Eurotiomycetes</taxon>
        <taxon>Eurotiomycetidae</taxon>
        <taxon>Eurotiales</taxon>
        <taxon>Aspergillaceae</taxon>
        <taxon>Aspergillus</taxon>
        <taxon>Aspergillus subgen. Fumigati</taxon>
    </lineage>
</organism>
<dbReference type="EMBL" id="DS027059">
    <property type="protein sequence ID" value="EAW07120.1"/>
    <property type="molecule type" value="Genomic_DNA"/>
</dbReference>
<proteinExistence type="predicted"/>
<dbReference type="KEGG" id="act:ACLA_018240"/>
<feature type="compositionally biased region" description="Acidic residues" evidence="2">
    <location>
        <begin position="402"/>
        <end position="420"/>
    </location>
</feature>
<evidence type="ECO:0000259" key="3">
    <source>
        <dbReference type="Pfam" id="PF13391"/>
    </source>
</evidence>
<gene>
    <name evidence="4" type="ORF">ACLA_018240</name>
</gene>
<dbReference type="AlphaFoldDB" id="A1CN99"/>
<keyword evidence="1" id="KW-0175">Coiled coil</keyword>
<evidence type="ECO:0000256" key="2">
    <source>
        <dbReference type="SAM" id="MobiDB-lite"/>
    </source>
</evidence>
<sequence>MSAFEDMPPLVVPKKRKAEDIPALREELEVLAEKTKTARKKLKAQGSFDAEFWSAAVDVERKILEKTRVTSIISLSEFAGEESKWAISEEARNLFAQMRAQHRRIASYTAQTEALSLSKPRRGFREAFIQLFTTSRMGLGINTGMGKRDSSVQSNFRTQLLKDYESLDTTGKKAWCPVLHDYVPIRYVTASHIFSYRHGQAAMDSIFGHRRPPELFSSRNGILLSNVIEAYFDAGVLAIVPDLPDRPSHNMLAEWVQKYIHDYKIRIIDHSWTELDDEIYTSNGLKWRDLDNRPLVFKGKQRPAARYLYFHYCLQVLRRTWKAGPGQAAAFTLGEELGKPVWTTPGRYIAKNMLRAFVEELGHDGENLMLGARCSQGHKETLLDIFTNQIAKTAEENKPEGWTEEDEEDSQDEDDSEDEC</sequence>
<dbReference type="eggNOG" id="ENOG502SR67">
    <property type="taxonomic scope" value="Eukaryota"/>
</dbReference>
<reference evidence="4 5" key="1">
    <citation type="journal article" date="2008" name="PLoS Genet.">
        <title>Genomic islands in the pathogenic filamentous fungus Aspergillus fumigatus.</title>
        <authorList>
            <person name="Fedorova N.D."/>
            <person name="Khaldi N."/>
            <person name="Joardar V.S."/>
            <person name="Maiti R."/>
            <person name="Amedeo P."/>
            <person name="Anderson M.J."/>
            <person name="Crabtree J."/>
            <person name="Silva J.C."/>
            <person name="Badger J.H."/>
            <person name="Albarraq A."/>
            <person name="Angiuoli S."/>
            <person name="Bussey H."/>
            <person name="Bowyer P."/>
            <person name="Cotty P.J."/>
            <person name="Dyer P.S."/>
            <person name="Egan A."/>
            <person name="Galens K."/>
            <person name="Fraser-Liggett C.M."/>
            <person name="Haas B.J."/>
            <person name="Inman J.M."/>
            <person name="Kent R."/>
            <person name="Lemieux S."/>
            <person name="Malavazi I."/>
            <person name="Orvis J."/>
            <person name="Roemer T."/>
            <person name="Ronning C.M."/>
            <person name="Sundaram J.P."/>
            <person name="Sutton G."/>
            <person name="Turner G."/>
            <person name="Venter J.C."/>
            <person name="White O.R."/>
            <person name="Whitty B.R."/>
            <person name="Youngman P."/>
            <person name="Wolfe K.H."/>
            <person name="Goldman G.H."/>
            <person name="Wortman J.R."/>
            <person name="Jiang B."/>
            <person name="Denning D.W."/>
            <person name="Nierman W.C."/>
        </authorList>
    </citation>
    <scope>NUCLEOTIDE SEQUENCE [LARGE SCALE GENOMIC DNA]</scope>
    <source>
        <strain evidence="5">ATCC 1007 / CBS 513.65 / DSM 816 / NCTC 3887 / NRRL 1</strain>
    </source>
</reference>
<evidence type="ECO:0000313" key="4">
    <source>
        <dbReference type="EMBL" id="EAW07120.1"/>
    </source>
</evidence>
<keyword evidence="5" id="KW-1185">Reference proteome</keyword>
<dbReference type="InterPro" id="IPR003615">
    <property type="entry name" value="HNH_nuc"/>
</dbReference>
<evidence type="ECO:0000313" key="5">
    <source>
        <dbReference type="Proteomes" id="UP000006701"/>
    </source>
</evidence>
<dbReference type="Proteomes" id="UP000006701">
    <property type="component" value="Unassembled WGS sequence"/>
</dbReference>
<protein>
    <recommendedName>
        <fullName evidence="3">HNH nuclease domain-containing protein</fullName>
    </recommendedName>
</protein>
<feature type="domain" description="HNH nuclease" evidence="3">
    <location>
        <begin position="176"/>
        <end position="240"/>
    </location>
</feature>